<reference evidence="3 4" key="1">
    <citation type="submission" date="2018-12" db="EMBL/GenBank/DDBJ databases">
        <title>Genomic taxonomy of the Vibrionaceae family.</title>
        <authorList>
            <person name="Gomez-Gil B."/>
            <person name="Enciso-Ibarra K."/>
        </authorList>
    </citation>
    <scope>NUCLEOTIDE SEQUENCE [LARGE SCALE GENOMIC DNA]</scope>
    <source>
        <strain evidence="3 4">CAIM 594</strain>
    </source>
</reference>
<dbReference type="AlphaFoldDB" id="A0A3R9EFI5"/>
<evidence type="ECO:0000256" key="1">
    <source>
        <dbReference type="SAM" id="Coils"/>
    </source>
</evidence>
<comment type="caution">
    <text evidence="3">The sequence shown here is derived from an EMBL/GenBank/DDBJ whole genome shotgun (WGS) entry which is preliminary data.</text>
</comment>
<gene>
    <name evidence="3" type="ORF">EJA03_02340</name>
</gene>
<organism evidence="3 4">
    <name type="scientific">Vibrio pectenicida</name>
    <dbReference type="NCBI Taxonomy" id="62763"/>
    <lineage>
        <taxon>Bacteria</taxon>
        <taxon>Pseudomonadati</taxon>
        <taxon>Pseudomonadota</taxon>
        <taxon>Gammaproteobacteria</taxon>
        <taxon>Vibrionales</taxon>
        <taxon>Vibrionaceae</taxon>
        <taxon>Vibrio</taxon>
    </lineage>
</organism>
<keyword evidence="2" id="KW-0472">Membrane</keyword>
<evidence type="ECO:0000313" key="4">
    <source>
        <dbReference type="Proteomes" id="UP000269041"/>
    </source>
</evidence>
<keyword evidence="4" id="KW-1185">Reference proteome</keyword>
<keyword evidence="1" id="KW-0175">Coiled coil</keyword>
<protein>
    <submittedName>
        <fullName evidence="3">MSHA biogenesis protein MshI</fullName>
    </submittedName>
</protein>
<dbReference type="SUPFAM" id="SSF53067">
    <property type="entry name" value="Actin-like ATPase domain"/>
    <property type="match status" value="1"/>
</dbReference>
<feature type="coiled-coil region" evidence="1">
    <location>
        <begin position="329"/>
        <end position="356"/>
    </location>
</feature>
<dbReference type="InterPro" id="IPR016871">
    <property type="entry name" value="MSHA_biogenesis_MshI"/>
</dbReference>
<dbReference type="RefSeq" id="WP_125319632.1">
    <property type="nucleotide sequence ID" value="NZ_AP024889.1"/>
</dbReference>
<sequence>MNIQSLIGKFKRNNQARNTLTVVIQPSELYFSQLTGVDIPSKVSVEDGSWQGTLRRCLDDIELSHLTLDVVLNSKLYQTYQIEKPNIPPTELSGALPFLLKDLISEKVTDIIADSAELPGGNKLQVYVVVKSLIIELQQMLLTLDVQLGRVLVEDEVWGVSAAELGSFLLLQRSKQRSFRVSAFVEHHCAFQRTMRGIASPLTGVATSILQLDGIALELQRSIDYLSSQLRGSSLHKMKVCCDEEELQELVEALNERLNVSVASLTEEQCDSGEVLIKFVSHLSANAINLYPDSIKPKTEHLTLANIAIGWAAVGGFLLTMFGYLYFQHTQLNNELQHYAKQQQQAEQKLAEFNKRLVKHKPSAAKIAAVERLKADIQGTRASLKAVAEFDKSQQMGYSGVMKALAKLGRQDISLNSIFIDANTMDLQGLAREPKAIPNWVSQFQSDINLVGRTFEQLRIGRNDQDIVTFELITQRENK</sequence>
<keyword evidence="2" id="KW-0812">Transmembrane</keyword>
<dbReference type="PIRSF" id="PIRSF028153">
    <property type="entry name" value="MSHA_biogenesis_protein_MshI"/>
    <property type="match status" value="1"/>
</dbReference>
<accession>A0A3R9EFI5</accession>
<evidence type="ECO:0000256" key="2">
    <source>
        <dbReference type="SAM" id="Phobius"/>
    </source>
</evidence>
<evidence type="ECO:0000313" key="3">
    <source>
        <dbReference type="EMBL" id="RSD32674.1"/>
    </source>
</evidence>
<proteinExistence type="predicted"/>
<dbReference type="OrthoDB" id="5296002at2"/>
<dbReference type="Proteomes" id="UP000269041">
    <property type="component" value="Unassembled WGS sequence"/>
</dbReference>
<feature type="transmembrane region" description="Helical" evidence="2">
    <location>
        <begin position="304"/>
        <end position="327"/>
    </location>
</feature>
<dbReference type="InterPro" id="IPR043129">
    <property type="entry name" value="ATPase_NBD"/>
</dbReference>
<name>A0A3R9EFI5_9VIBR</name>
<dbReference type="EMBL" id="RSFA01000005">
    <property type="protein sequence ID" value="RSD32674.1"/>
    <property type="molecule type" value="Genomic_DNA"/>
</dbReference>
<keyword evidence="2" id="KW-1133">Transmembrane helix</keyword>